<comment type="similarity">
    <text evidence="6">In the C-terminal section; belongs to the GTP cyclohydrolase II family.</text>
</comment>
<dbReference type="GO" id="GO:0003935">
    <property type="term" value="F:GTP cyclohydrolase II activity"/>
    <property type="evidence" value="ECO:0007669"/>
    <property type="project" value="TreeGrafter"/>
</dbReference>
<dbReference type="AlphaFoldDB" id="A0A368BLR2"/>
<comment type="cofactor">
    <cofactor evidence="14">
        <name>Mg(2+)</name>
        <dbReference type="ChEBI" id="CHEBI:18420"/>
    </cofactor>
    <cofactor evidence="14">
        <name>Mn(2+)</name>
        <dbReference type="ChEBI" id="CHEBI:29035"/>
    </cofactor>
    <text evidence="14">Binds 2 divalent metal cations per subunit. Magnesium or manganese.</text>
</comment>
<protein>
    <recommendedName>
        <fullName evidence="8 14">3,4-dihydroxy-2-butanone 4-phosphate synthase</fullName>
        <shortName evidence="14">DHBP synthase</shortName>
        <ecNumber evidence="7 14">4.1.99.12</ecNumber>
    </recommendedName>
</protein>
<evidence type="ECO:0000256" key="10">
    <source>
        <dbReference type="ARBA" id="ARBA00022723"/>
    </source>
</evidence>
<evidence type="ECO:0000256" key="6">
    <source>
        <dbReference type="ARBA" id="ARBA00008976"/>
    </source>
</evidence>
<feature type="site" description="Essential for catalytic activity" evidence="14">
    <location>
        <position position="164"/>
    </location>
</feature>
<feature type="binding site" evidence="14">
    <location>
        <position position="28"/>
    </location>
    <ligand>
        <name>Mg(2+)</name>
        <dbReference type="ChEBI" id="CHEBI:18420"/>
        <label>1</label>
    </ligand>
</feature>
<evidence type="ECO:0000313" key="16">
    <source>
        <dbReference type="EMBL" id="RCL38243.1"/>
    </source>
</evidence>
<dbReference type="InterPro" id="IPR000422">
    <property type="entry name" value="DHBP_synthase_RibB"/>
</dbReference>
<evidence type="ECO:0000256" key="3">
    <source>
        <dbReference type="ARBA" id="ARBA00002284"/>
    </source>
</evidence>
<keyword evidence="9 14" id="KW-0686">Riboflavin biosynthesis</keyword>
<feature type="binding site" evidence="14">
    <location>
        <position position="32"/>
    </location>
    <ligand>
        <name>D-ribulose 5-phosphate</name>
        <dbReference type="ChEBI" id="CHEBI:58121"/>
    </ligand>
</feature>
<dbReference type="GO" id="GO:0005829">
    <property type="term" value="C:cytosol"/>
    <property type="evidence" value="ECO:0007669"/>
    <property type="project" value="TreeGrafter"/>
</dbReference>
<dbReference type="PANTHER" id="PTHR21327">
    <property type="entry name" value="GTP CYCLOHYDROLASE II-RELATED"/>
    <property type="match status" value="1"/>
</dbReference>
<evidence type="ECO:0000256" key="9">
    <source>
        <dbReference type="ARBA" id="ARBA00022619"/>
    </source>
</evidence>
<dbReference type="GO" id="GO:0030145">
    <property type="term" value="F:manganese ion binding"/>
    <property type="evidence" value="ECO:0007669"/>
    <property type="project" value="UniProtKB-UniRule"/>
</dbReference>
<evidence type="ECO:0000256" key="14">
    <source>
        <dbReference type="HAMAP-Rule" id="MF_00180"/>
    </source>
</evidence>
<feature type="binding site" evidence="14">
    <location>
        <begin position="140"/>
        <end position="144"/>
    </location>
    <ligand>
        <name>D-ribulose 5-phosphate</name>
        <dbReference type="ChEBI" id="CHEBI:58121"/>
    </ligand>
</feature>
<gene>
    <name evidence="14 16" type="primary">ribB</name>
    <name evidence="16" type="ORF">DBW97_03040</name>
</gene>
<evidence type="ECO:0000256" key="2">
    <source>
        <dbReference type="ARBA" id="ARBA00001936"/>
    </source>
</evidence>
<dbReference type="FunFam" id="3.90.870.10:FF:000001">
    <property type="entry name" value="Riboflavin biosynthesis protein RibBA"/>
    <property type="match status" value="1"/>
</dbReference>
<comment type="caution">
    <text evidence="16">The sequence shown here is derived from an EMBL/GenBank/DDBJ whole genome shotgun (WGS) entry which is preliminary data.</text>
</comment>
<evidence type="ECO:0000256" key="4">
    <source>
        <dbReference type="ARBA" id="ARBA00004904"/>
    </source>
</evidence>
<evidence type="ECO:0000256" key="7">
    <source>
        <dbReference type="ARBA" id="ARBA00012153"/>
    </source>
</evidence>
<dbReference type="UniPathway" id="UPA00275">
    <property type="reaction ID" value="UER00399"/>
</dbReference>
<dbReference type="Gene3D" id="3.90.870.10">
    <property type="entry name" value="DHBP synthase"/>
    <property type="match status" value="1"/>
</dbReference>
<dbReference type="SUPFAM" id="SSF55821">
    <property type="entry name" value="YrdC/RibB"/>
    <property type="match status" value="1"/>
</dbReference>
<feature type="domain" description="GTP cyclohydrolase II" evidence="15">
    <location>
        <begin position="210"/>
        <end position="357"/>
    </location>
</feature>
<evidence type="ECO:0000256" key="13">
    <source>
        <dbReference type="ARBA" id="ARBA00023239"/>
    </source>
</evidence>
<evidence type="ECO:0000256" key="5">
    <source>
        <dbReference type="ARBA" id="ARBA00005520"/>
    </source>
</evidence>
<organism evidence="16 17">
    <name type="scientific">SAR86 cluster bacterium</name>
    <dbReference type="NCBI Taxonomy" id="2030880"/>
    <lineage>
        <taxon>Bacteria</taxon>
        <taxon>Pseudomonadati</taxon>
        <taxon>Pseudomonadota</taxon>
        <taxon>Gammaproteobacteria</taxon>
        <taxon>SAR86 cluster</taxon>
    </lineage>
</organism>
<feature type="binding site" evidence="14">
    <location>
        <position position="28"/>
    </location>
    <ligand>
        <name>Mg(2+)</name>
        <dbReference type="ChEBI" id="CHEBI:18420"/>
        <label>2</label>
    </ligand>
</feature>
<dbReference type="HAMAP" id="MF_00180">
    <property type="entry name" value="RibB"/>
    <property type="match status" value="1"/>
</dbReference>
<dbReference type="Pfam" id="PF00926">
    <property type="entry name" value="DHBP_synthase"/>
    <property type="match status" value="1"/>
</dbReference>
<comment type="subunit">
    <text evidence="14">Homodimer.</text>
</comment>
<dbReference type="Gene3D" id="3.40.50.10990">
    <property type="entry name" value="GTP cyclohydrolase II"/>
    <property type="match status" value="1"/>
</dbReference>
<dbReference type="Proteomes" id="UP000252147">
    <property type="component" value="Unassembled WGS sequence"/>
</dbReference>
<evidence type="ECO:0000256" key="8">
    <source>
        <dbReference type="ARBA" id="ARBA00018836"/>
    </source>
</evidence>
<feature type="binding site" evidence="14">
    <location>
        <begin position="27"/>
        <end position="28"/>
    </location>
    <ligand>
        <name>D-ribulose 5-phosphate</name>
        <dbReference type="ChEBI" id="CHEBI:58121"/>
    </ligand>
</feature>
<evidence type="ECO:0000256" key="12">
    <source>
        <dbReference type="ARBA" id="ARBA00023211"/>
    </source>
</evidence>
<accession>A0A368BLR2</accession>
<dbReference type="InterPro" id="IPR032677">
    <property type="entry name" value="GTP_cyclohydro_II"/>
</dbReference>
<dbReference type="GO" id="GO:0008686">
    <property type="term" value="F:3,4-dihydroxy-2-butanone-4-phosphate synthase activity"/>
    <property type="evidence" value="ECO:0007669"/>
    <property type="project" value="UniProtKB-UniRule"/>
</dbReference>
<dbReference type="EC" id="4.1.99.12" evidence="7 14"/>
<reference evidence="16 17" key="1">
    <citation type="journal article" date="2018" name="Microbiome">
        <title>Fine metagenomic profile of the Mediterranean stratified and mixed water columns revealed by assembly and recruitment.</title>
        <authorList>
            <person name="Haro-Moreno J.M."/>
            <person name="Lopez-Perez M."/>
            <person name="De La Torre J.R."/>
            <person name="Picazo A."/>
            <person name="Camacho A."/>
            <person name="Rodriguez-Valera F."/>
        </authorList>
    </citation>
    <scope>NUCLEOTIDE SEQUENCE [LARGE SCALE GENOMIC DNA]</scope>
    <source>
        <strain evidence="16">MED-G83</strain>
    </source>
</reference>
<dbReference type="NCBIfam" id="TIGR00506">
    <property type="entry name" value="ribB"/>
    <property type="match status" value="1"/>
</dbReference>
<dbReference type="InterPro" id="IPR017945">
    <property type="entry name" value="DHBP_synth_RibB-like_a/b_dom"/>
</dbReference>
<evidence type="ECO:0000313" key="17">
    <source>
        <dbReference type="Proteomes" id="UP000252147"/>
    </source>
</evidence>
<dbReference type="PIRSF" id="PIRSF001259">
    <property type="entry name" value="RibA"/>
    <property type="match status" value="1"/>
</dbReference>
<keyword evidence="10 14" id="KW-0479">Metal-binding</keyword>
<dbReference type="SUPFAM" id="SSF142695">
    <property type="entry name" value="RibA-like"/>
    <property type="match status" value="1"/>
</dbReference>
<dbReference type="GO" id="GO:0000287">
    <property type="term" value="F:magnesium ion binding"/>
    <property type="evidence" value="ECO:0007669"/>
    <property type="project" value="UniProtKB-UniRule"/>
</dbReference>
<proteinExistence type="inferred from homology"/>
<comment type="catalytic activity">
    <reaction evidence="1 14">
        <text>D-ribulose 5-phosphate = (2S)-2-hydroxy-3-oxobutyl phosphate + formate + H(+)</text>
        <dbReference type="Rhea" id="RHEA:18457"/>
        <dbReference type="ChEBI" id="CHEBI:15378"/>
        <dbReference type="ChEBI" id="CHEBI:15740"/>
        <dbReference type="ChEBI" id="CHEBI:58121"/>
        <dbReference type="ChEBI" id="CHEBI:58830"/>
        <dbReference type="EC" id="4.1.99.12"/>
    </reaction>
</comment>
<dbReference type="PANTHER" id="PTHR21327:SF34">
    <property type="entry name" value="3,4-DIHYDROXY-2-BUTANONE 4-PHOSPHATE SYNTHASE"/>
    <property type="match status" value="1"/>
</dbReference>
<evidence type="ECO:0000259" key="15">
    <source>
        <dbReference type="Pfam" id="PF00925"/>
    </source>
</evidence>
<feature type="binding site" evidence="14">
    <location>
        <position position="143"/>
    </location>
    <ligand>
        <name>Mg(2+)</name>
        <dbReference type="ChEBI" id="CHEBI:18420"/>
        <label>2</label>
    </ligand>
</feature>
<keyword evidence="13 14" id="KW-0456">Lyase</keyword>
<dbReference type="GO" id="GO:0009231">
    <property type="term" value="P:riboflavin biosynthetic process"/>
    <property type="evidence" value="ECO:0007669"/>
    <property type="project" value="UniProtKB-UniRule"/>
</dbReference>
<comment type="pathway">
    <text evidence="4 14">Cofactor biosynthesis; riboflavin biosynthesis; 2-hydroxy-3-oxobutyl phosphate from D-ribulose 5-phosphate: step 1/1.</text>
</comment>
<dbReference type="Pfam" id="PF00925">
    <property type="entry name" value="GTP_cyclohydro2"/>
    <property type="match status" value="1"/>
</dbReference>
<name>A0A368BLR2_9GAMM</name>
<dbReference type="EMBL" id="QOPD01000004">
    <property type="protein sequence ID" value="RCL38243.1"/>
    <property type="molecule type" value="Genomic_DNA"/>
</dbReference>
<dbReference type="InterPro" id="IPR036144">
    <property type="entry name" value="RibA-like_sf"/>
</dbReference>
<feature type="site" description="Essential for catalytic activity" evidence="14">
    <location>
        <position position="126"/>
    </location>
</feature>
<keyword evidence="12 14" id="KW-0464">Manganese</keyword>
<comment type="similarity">
    <text evidence="14">Belongs to the DHBP synthase family.</text>
</comment>
<keyword evidence="11 14" id="KW-0460">Magnesium</keyword>
<comment type="function">
    <text evidence="3 14">Catalyzes the conversion of D-ribulose 5-phosphate to formate and 3,4-dihydroxy-2-butanone 4-phosphate.</text>
</comment>
<comment type="cofactor">
    <cofactor evidence="2">
        <name>Mn(2+)</name>
        <dbReference type="ChEBI" id="CHEBI:29035"/>
    </cofactor>
</comment>
<evidence type="ECO:0000256" key="11">
    <source>
        <dbReference type="ARBA" id="ARBA00022842"/>
    </source>
</evidence>
<comment type="similarity">
    <text evidence="5">In the N-terminal section; belongs to the DHBP synthase family.</text>
</comment>
<evidence type="ECO:0000256" key="1">
    <source>
        <dbReference type="ARBA" id="ARBA00000141"/>
    </source>
</evidence>
<sequence length="359" mass="39761">MLKHNIQEIIHDISQGKMVIILDDEDRENEGDLVCAAEAVSPEIINFMAKHGRGLICLTLDSKKCEKLNLKPMTANNMANNKTAFTVSIEAKTGITTGISAQDRAHTIATAVKAEATENDIVQPGHVFPLKAMDGGVLARAGHTEAACDLAKLGGYSAAGVICEIMNDDGSMARRDDLIKFGEEFDIKVGTIADLIDLRLSQESTVEKILEKDIQTEFGEFKLGVWRDIIFDEHHFSLVKGDLAKVESPLVRVQTQSVLQDALGLEELGKNWSIKRSLERISKEKAGLFVLINHRDAKSYWLKQLLNEKVEEKRNRKVIGIGAQIIKAFGLSTIKFIGTKRKYPGLSGFNIEIEEFVDE</sequence>